<dbReference type="PANTHER" id="PTHR11005">
    <property type="entry name" value="LYSOSOMAL ACID LIPASE-RELATED"/>
    <property type="match status" value="1"/>
</dbReference>
<dbReference type="GO" id="GO:0016788">
    <property type="term" value="F:hydrolase activity, acting on ester bonds"/>
    <property type="evidence" value="ECO:0007669"/>
    <property type="project" value="InterPro"/>
</dbReference>
<comment type="similarity">
    <text evidence="1 7">Belongs to the AB hydrolase superfamily. Lipase family.</text>
</comment>
<dbReference type="PIRSF" id="PIRSF000862">
    <property type="entry name" value="Steryl_ester_lip"/>
    <property type="match status" value="1"/>
</dbReference>
<keyword evidence="3 7" id="KW-0378">Hydrolase</keyword>
<dbReference type="SUPFAM" id="SSF53474">
    <property type="entry name" value="alpha/beta-Hydrolases"/>
    <property type="match status" value="1"/>
</dbReference>
<organism evidence="10">
    <name type="scientific">Heliothis virescens</name>
    <name type="common">Tobacco budworm moth</name>
    <dbReference type="NCBI Taxonomy" id="7102"/>
    <lineage>
        <taxon>Eukaryota</taxon>
        <taxon>Metazoa</taxon>
        <taxon>Ecdysozoa</taxon>
        <taxon>Arthropoda</taxon>
        <taxon>Hexapoda</taxon>
        <taxon>Insecta</taxon>
        <taxon>Pterygota</taxon>
        <taxon>Neoptera</taxon>
        <taxon>Endopterygota</taxon>
        <taxon>Lepidoptera</taxon>
        <taxon>Glossata</taxon>
        <taxon>Ditrysia</taxon>
        <taxon>Noctuoidea</taxon>
        <taxon>Noctuidae</taxon>
        <taxon>Heliothinae</taxon>
        <taxon>Heliothis</taxon>
    </lineage>
</organism>
<evidence type="ECO:0000256" key="1">
    <source>
        <dbReference type="ARBA" id="ARBA00010701"/>
    </source>
</evidence>
<proteinExistence type="inferred from homology"/>
<keyword evidence="4 7" id="KW-0442">Lipid degradation</keyword>
<sequence>MNEKKIRIKSAINKFFEELSRKKTKHSKSKNQKEPDISFRVRSGNLSIPGETRTPTAEQMITSHGYRSESHTVITADGYMITMHRVLPSYEVIRPRVVILHHGLFGSSDDWLLLGEQKALPYVLTDNGYDVWLLNARGNKYSKMHTRTGPVMMDFWDFSWHEIGVYDLPATITYISEITRQAELNFIGHSMGATALLVLLSTLPEYNYVLRSGILLSPLVFMYHAKGPLRMLANFYRTNGHSSLNFLGQTEFMYSEFPEQIIEKYCKGNRKTSCQNPLLLLGNGGQECTDPVLMSRILAHVPAGGSVKTLMHYVQLAKSGYFQKFDYEASNNLKIYKNVTPPLYNFRSMTLPMAMFSSPSDWLATVADIQTLLPLLQEVSIHHVVKAENFGHFDFVWSPDAPELVFHFILSILDNTIPKRDAYAET</sequence>
<keyword evidence="5" id="KW-0443">Lipid metabolism</keyword>
<dbReference type="InterPro" id="IPR006693">
    <property type="entry name" value="AB_hydrolase_lipase"/>
</dbReference>
<reference evidence="10" key="1">
    <citation type="submission" date="2017-09" db="EMBL/GenBank/DDBJ databases">
        <title>Contemporary evolution of a Lepidopteran species, Heliothis virescens, in response to modern agricultural practices.</title>
        <authorList>
            <person name="Fritz M.L."/>
            <person name="Deyonke A.M."/>
            <person name="Papanicolaou A."/>
            <person name="Micinski S."/>
            <person name="Westbrook J."/>
            <person name="Gould F."/>
        </authorList>
    </citation>
    <scope>NUCLEOTIDE SEQUENCE [LARGE SCALE GENOMIC DNA]</scope>
    <source>
        <strain evidence="10">HvINT-</strain>
        <tissue evidence="10">Whole body</tissue>
    </source>
</reference>
<evidence type="ECO:0000259" key="9">
    <source>
        <dbReference type="Pfam" id="PF04083"/>
    </source>
</evidence>
<gene>
    <name evidence="10" type="ORF">B5V51_14446</name>
</gene>
<dbReference type="Pfam" id="PF04083">
    <property type="entry name" value="Abhydro_lipase"/>
    <property type="match status" value="1"/>
</dbReference>
<dbReference type="FunFam" id="3.40.50.1820:FF:000057">
    <property type="entry name" value="Lipase"/>
    <property type="match status" value="1"/>
</dbReference>
<evidence type="ECO:0000256" key="8">
    <source>
        <dbReference type="PIRSR" id="PIRSR000862-1"/>
    </source>
</evidence>
<name>A0A2A4JQS0_HELVI</name>
<dbReference type="InterPro" id="IPR029058">
    <property type="entry name" value="AB_hydrolase_fold"/>
</dbReference>
<evidence type="ECO:0000256" key="4">
    <source>
        <dbReference type="ARBA" id="ARBA00022963"/>
    </source>
</evidence>
<protein>
    <recommendedName>
        <fullName evidence="7">Lipase</fullName>
    </recommendedName>
</protein>
<feature type="active site" description="Charge relay system" evidence="8">
    <location>
        <position position="361"/>
    </location>
</feature>
<keyword evidence="6" id="KW-0325">Glycoprotein</keyword>
<dbReference type="InterPro" id="IPR025483">
    <property type="entry name" value="Lipase_euk"/>
</dbReference>
<feature type="active site" description="Nucleophile" evidence="8">
    <location>
        <position position="190"/>
    </location>
</feature>
<comment type="caution">
    <text evidence="10">The sequence shown here is derived from an EMBL/GenBank/DDBJ whole genome shotgun (WGS) entry which is preliminary data.</text>
</comment>
<feature type="active site" description="Charge relay system" evidence="8">
    <location>
        <position position="392"/>
    </location>
</feature>
<keyword evidence="2" id="KW-0732">Signal</keyword>
<accession>A0A2A4JQS0</accession>
<evidence type="ECO:0000256" key="5">
    <source>
        <dbReference type="ARBA" id="ARBA00023098"/>
    </source>
</evidence>
<dbReference type="EMBL" id="NWSH01000875">
    <property type="protein sequence ID" value="PCG73762.1"/>
    <property type="molecule type" value="Genomic_DNA"/>
</dbReference>
<evidence type="ECO:0000256" key="3">
    <source>
        <dbReference type="ARBA" id="ARBA00022801"/>
    </source>
</evidence>
<feature type="domain" description="Partial AB-hydrolase lipase" evidence="9">
    <location>
        <begin position="58"/>
        <end position="113"/>
    </location>
</feature>
<evidence type="ECO:0000256" key="2">
    <source>
        <dbReference type="ARBA" id="ARBA00022729"/>
    </source>
</evidence>
<dbReference type="GO" id="GO:0016042">
    <property type="term" value="P:lipid catabolic process"/>
    <property type="evidence" value="ECO:0007669"/>
    <property type="project" value="UniProtKB-KW"/>
</dbReference>
<dbReference type="STRING" id="7102.A0A2A4JQS0"/>
<dbReference type="AlphaFoldDB" id="A0A2A4JQS0"/>
<evidence type="ECO:0000256" key="7">
    <source>
        <dbReference type="PIRNR" id="PIRNR000862"/>
    </source>
</evidence>
<dbReference type="Gene3D" id="3.40.50.1820">
    <property type="entry name" value="alpha/beta hydrolase"/>
    <property type="match status" value="1"/>
</dbReference>
<evidence type="ECO:0000313" key="10">
    <source>
        <dbReference type="EMBL" id="PCG73762.1"/>
    </source>
</evidence>
<evidence type="ECO:0000256" key="6">
    <source>
        <dbReference type="ARBA" id="ARBA00023180"/>
    </source>
</evidence>